<keyword evidence="2" id="KW-1133">Transmembrane helix</keyword>
<evidence type="ECO:0000256" key="1">
    <source>
        <dbReference type="SAM" id="Coils"/>
    </source>
</evidence>
<feature type="transmembrane region" description="Helical" evidence="2">
    <location>
        <begin position="433"/>
        <end position="450"/>
    </location>
</feature>
<evidence type="ECO:0000313" key="3">
    <source>
        <dbReference type="EMBL" id="ACN85028.1"/>
    </source>
</evidence>
<keyword evidence="4" id="KW-1185">Reference proteome</keyword>
<accession>A0A3B6VKF1</accession>
<dbReference type="Pfam" id="PF13576">
    <property type="entry name" value="Pentapeptide_3"/>
    <property type="match status" value="1"/>
</dbReference>
<sequence>MEQPKEYNNEQELIKWLIYDLNEQKKEISKEKNIDINEVENKDLVLNIGYKNPINVTLDKFIKVNFSFDIGKIINLLSIEKIEYLNLDYINLSTLIFEKYFDLSKFKFSIFIDFSCSNFKKTVNFSNTIFNSGVNFWHCKFDDITKFNNCIFSDVDFSDTNFYNYVYFDNSVFNCDLELFQTSFYEKTSFKCTIFNGDVNLLCSYFNNKVFFDHANFNKNIEFPDYYNHFKYFSFNGTIFYSQVIFHYLKLENNFELYNFNVNENTELIFNSIIFTDDKYSISLINNSQKNKICIKKLSILNTRINGKIILKNIDIKNINLKNTYIMDNLYYLDSNFYNILNSETARILKNEELKKSNYIKALEYQAEETRLHKEELKEQFKENKNLKTFGDILSIELSSLYSDNGQNWIKAFICTILFPSVFFTLSYNIYNIPIFIFVLISFLFIPLCDNTKITKYIFISMFTYLILFIPIQNYIFSILIDIDNKSFIKELLSYITPTNFNQIILDKTNESYIYKDNTIIRAISYFIGKIAFWYGSVQTVQAFRKFAKGA</sequence>
<dbReference type="KEGG" id="bhy:BHWA1_02575"/>
<evidence type="ECO:0008006" key="5">
    <source>
        <dbReference type="Google" id="ProtNLM"/>
    </source>
</evidence>
<gene>
    <name evidence="3" type="ordered locus">BHWA1_02575</name>
</gene>
<keyword evidence="1" id="KW-0175">Coiled coil</keyword>
<dbReference type="EMBL" id="CP001357">
    <property type="protein sequence ID" value="ACN85028.1"/>
    <property type="molecule type" value="Genomic_DNA"/>
</dbReference>
<feature type="transmembrane region" description="Helical" evidence="2">
    <location>
        <begin position="457"/>
        <end position="477"/>
    </location>
</feature>
<dbReference type="RefSeq" id="WP_012672055.1">
    <property type="nucleotide sequence ID" value="NC_012225.1"/>
</dbReference>
<keyword evidence="2" id="KW-0472">Membrane</keyword>
<dbReference type="AlphaFoldDB" id="A0A3B6VKF1"/>
<dbReference type="Proteomes" id="UP000001803">
    <property type="component" value="Chromosome"/>
</dbReference>
<dbReference type="Gene3D" id="2.160.20.80">
    <property type="entry name" value="E3 ubiquitin-protein ligase SopA"/>
    <property type="match status" value="1"/>
</dbReference>
<reference evidence="3 4" key="1">
    <citation type="journal article" date="2009" name="PLoS ONE">
        <title>Genome sequence of the pathogenic intestinal spirochete Brachyspira hyodysenteriae reveals adaptations to its lifestyle in the porcine large intestine.</title>
        <authorList>
            <person name="Bellgard M.I."/>
            <person name="Wanchanthuek P."/>
            <person name="La T."/>
            <person name="Ryan K."/>
            <person name="Moolhuijzen P."/>
            <person name="Albertyn Z."/>
            <person name="Shaban B."/>
            <person name="Motro Y."/>
            <person name="Dunn D.S."/>
            <person name="Schibeci D."/>
            <person name="Hunter A."/>
            <person name="Barrero R."/>
            <person name="Phillips N.D."/>
            <person name="Hampson D.J."/>
        </authorList>
    </citation>
    <scope>NUCLEOTIDE SEQUENCE [LARGE SCALE GENOMIC DNA]</scope>
    <source>
        <strain evidence="4">ATCC 49526 / WA1</strain>
    </source>
</reference>
<feature type="coiled-coil region" evidence="1">
    <location>
        <begin position="360"/>
        <end position="387"/>
    </location>
</feature>
<evidence type="ECO:0000313" key="4">
    <source>
        <dbReference type="Proteomes" id="UP000001803"/>
    </source>
</evidence>
<name>A0A3B6VKF1_BRAHW</name>
<proteinExistence type="predicted"/>
<dbReference type="InterPro" id="IPR001646">
    <property type="entry name" value="5peptide_repeat"/>
</dbReference>
<keyword evidence="2" id="KW-0812">Transmembrane</keyword>
<dbReference type="STRING" id="565034.BHWA1_02575"/>
<protein>
    <recommendedName>
        <fullName evidence="5">Pentapeptide repeat-containing protein</fullName>
    </recommendedName>
</protein>
<evidence type="ECO:0000256" key="2">
    <source>
        <dbReference type="SAM" id="Phobius"/>
    </source>
</evidence>
<organism evidence="3 4">
    <name type="scientific">Brachyspira hyodysenteriae (strain ATCC 49526 / WA1)</name>
    <dbReference type="NCBI Taxonomy" id="565034"/>
    <lineage>
        <taxon>Bacteria</taxon>
        <taxon>Pseudomonadati</taxon>
        <taxon>Spirochaetota</taxon>
        <taxon>Spirochaetia</taxon>
        <taxon>Brachyspirales</taxon>
        <taxon>Brachyspiraceae</taxon>
        <taxon>Brachyspira</taxon>
    </lineage>
</organism>